<reference evidence="2 3" key="1">
    <citation type="submission" date="2021-05" db="EMBL/GenBank/DDBJ databases">
        <title>A Polyphasic approach of four new species of the genus Ohtaekwangia: Ohtaekwangia histidinii sp. nov., Ohtaekwangia cretensis sp. nov., Ohtaekwangia indiensis sp. nov., Ohtaekwangia reichenbachii sp. nov. from diverse environment.</title>
        <authorList>
            <person name="Octaviana S."/>
        </authorList>
    </citation>
    <scope>NUCLEOTIDE SEQUENCE [LARGE SCALE GENOMIC DNA]</scope>
    <source>
        <strain evidence="2 3">PWU4</strain>
    </source>
</reference>
<feature type="transmembrane region" description="Helical" evidence="1">
    <location>
        <begin position="97"/>
        <end position="114"/>
    </location>
</feature>
<evidence type="ECO:0000313" key="3">
    <source>
        <dbReference type="Proteomes" id="UP001319200"/>
    </source>
</evidence>
<protein>
    <recommendedName>
        <fullName evidence="4">DoxX family protein</fullName>
    </recommendedName>
</protein>
<dbReference type="RefSeq" id="WP_254164019.1">
    <property type="nucleotide sequence ID" value="NZ_JAHESF010000013.1"/>
</dbReference>
<feature type="transmembrane region" description="Helical" evidence="1">
    <location>
        <begin position="46"/>
        <end position="64"/>
    </location>
</feature>
<feature type="transmembrane region" description="Helical" evidence="1">
    <location>
        <begin position="233"/>
        <end position="251"/>
    </location>
</feature>
<keyword evidence="3" id="KW-1185">Reference proteome</keyword>
<feature type="transmembrane region" description="Helical" evidence="1">
    <location>
        <begin position="174"/>
        <end position="193"/>
    </location>
</feature>
<keyword evidence="1" id="KW-0472">Membrane</keyword>
<keyword evidence="1" id="KW-0812">Transmembrane</keyword>
<feature type="transmembrane region" description="Helical" evidence="1">
    <location>
        <begin position="135"/>
        <end position="154"/>
    </location>
</feature>
<gene>
    <name evidence="2" type="ORF">KK083_14740</name>
</gene>
<dbReference type="AlphaFoldDB" id="A0AAP2DN44"/>
<sequence>MNNAYLLKSGRIIFAIGMMGLGIYCLVFQNFIVARPPGWKVPVSMLVAYTSGSLLVIASVLILFNKKAGIAALVMGAVILIFSVFKNFPNFGPDAVGAYKALAYFGAALIVFAASLPDDAGFKNRLLSDRNFSRWIFISGCVLLAAFFIIGGRAHFKWADGVQYLIPEYIPWRLFWTYFAGVCLFAGGIGLLLPPTRKLAAILSGVMIMGWVLLLHLPRLIYNPTDPDIRLEIFEATAFSGIFFFVAGMVTKRGALNT</sequence>
<proteinExistence type="predicted"/>
<accession>A0AAP2DN44</accession>
<feature type="transmembrane region" description="Helical" evidence="1">
    <location>
        <begin position="69"/>
        <end position="85"/>
    </location>
</feature>
<feature type="transmembrane region" description="Helical" evidence="1">
    <location>
        <begin position="200"/>
        <end position="221"/>
    </location>
</feature>
<evidence type="ECO:0008006" key="4">
    <source>
        <dbReference type="Google" id="ProtNLM"/>
    </source>
</evidence>
<organism evidence="2 3">
    <name type="scientific">Chryseosolibacter histidini</name>
    <dbReference type="NCBI Taxonomy" id="2782349"/>
    <lineage>
        <taxon>Bacteria</taxon>
        <taxon>Pseudomonadati</taxon>
        <taxon>Bacteroidota</taxon>
        <taxon>Cytophagia</taxon>
        <taxon>Cytophagales</taxon>
        <taxon>Chryseotaleaceae</taxon>
        <taxon>Chryseosolibacter</taxon>
    </lineage>
</organism>
<dbReference type="Proteomes" id="UP001319200">
    <property type="component" value="Unassembled WGS sequence"/>
</dbReference>
<comment type="caution">
    <text evidence="2">The sequence shown here is derived from an EMBL/GenBank/DDBJ whole genome shotgun (WGS) entry which is preliminary data.</text>
</comment>
<dbReference type="EMBL" id="JAHESF010000013">
    <property type="protein sequence ID" value="MBT1698147.1"/>
    <property type="molecule type" value="Genomic_DNA"/>
</dbReference>
<feature type="transmembrane region" description="Helical" evidence="1">
    <location>
        <begin position="12"/>
        <end position="34"/>
    </location>
</feature>
<name>A0AAP2DN44_9BACT</name>
<evidence type="ECO:0000313" key="2">
    <source>
        <dbReference type="EMBL" id="MBT1698147.1"/>
    </source>
</evidence>
<evidence type="ECO:0000256" key="1">
    <source>
        <dbReference type="SAM" id="Phobius"/>
    </source>
</evidence>
<keyword evidence="1" id="KW-1133">Transmembrane helix</keyword>